<gene>
    <name evidence="4" type="primary">truA</name>
    <name evidence="9" type="ORF">OP10G_0610</name>
</gene>
<evidence type="ECO:0000259" key="8">
    <source>
        <dbReference type="Pfam" id="PF01416"/>
    </source>
</evidence>
<feature type="domain" description="Pseudouridine synthase I TruA alpha/beta" evidence="8">
    <location>
        <begin position="144"/>
        <end position="245"/>
    </location>
</feature>
<evidence type="ECO:0000256" key="7">
    <source>
        <dbReference type="RuleBase" id="RU003792"/>
    </source>
</evidence>
<dbReference type="OrthoDB" id="9811823at2"/>
<dbReference type="RefSeq" id="WP_144240960.1">
    <property type="nucleotide sequence ID" value="NZ_CP007139.1"/>
</dbReference>
<dbReference type="GO" id="GO:0031119">
    <property type="term" value="P:tRNA pseudouridine synthesis"/>
    <property type="evidence" value="ECO:0007669"/>
    <property type="project" value="UniProtKB-UniRule"/>
</dbReference>
<dbReference type="InterPro" id="IPR001406">
    <property type="entry name" value="PsdUridine_synth_TruA"/>
</dbReference>
<dbReference type="FunFam" id="3.30.70.580:FF:000001">
    <property type="entry name" value="tRNA pseudouridine synthase A"/>
    <property type="match status" value="1"/>
</dbReference>
<proteinExistence type="inferred from homology"/>
<dbReference type="InterPro" id="IPR020097">
    <property type="entry name" value="PsdUridine_synth_TruA_a/b_dom"/>
</dbReference>
<comment type="similarity">
    <text evidence="1 4 7">Belongs to the tRNA pseudouridine synthase TruA family.</text>
</comment>
<dbReference type="EMBL" id="CP007139">
    <property type="protein sequence ID" value="AIE83978.1"/>
    <property type="molecule type" value="Genomic_DNA"/>
</dbReference>
<dbReference type="PANTHER" id="PTHR11142">
    <property type="entry name" value="PSEUDOURIDYLATE SYNTHASE"/>
    <property type="match status" value="1"/>
</dbReference>
<evidence type="ECO:0000256" key="6">
    <source>
        <dbReference type="PIRSR" id="PIRSR001430-2"/>
    </source>
</evidence>
<accession>A0A068NK74</accession>
<evidence type="ECO:0000256" key="2">
    <source>
        <dbReference type="ARBA" id="ARBA00022694"/>
    </source>
</evidence>
<keyword evidence="2 4" id="KW-0819">tRNA processing</keyword>
<comment type="function">
    <text evidence="4">Formation of pseudouridine at positions 38, 39 and 40 in the anticodon stem and loop of transfer RNAs.</text>
</comment>
<dbReference type="InterPro" id="IPR020095">
    <property type="entry name" value="PsdUridine_synth_TruA_C"/>
</dbReference>
<dbReference type="SUPFAM" id="SSF55120">
    <property type="entry name" value="Pseudouridine synthase"/>
    <property type="match status" value="1"/>
</dbReference>
<dbReference type="EC" id="5.4.99.12" evidence="4"/>
<keyword evidence="3 4" id="KW-0413">Isomerase</keyword>
<dbReference type="CDD" id="cd02570">
    <property type="entry name" value="PseudoU_synth_EcTruA"/>
    <property type="match status" value="1"/>
</dbReference>
<sequence length="263" mass="29795">MRIKLTVAYDGTEFRGWAPQAGQRTVQGTLREAVRLISGEEVEITGASRTDSGAHARGQVCHFDTKSPMPTAKWARVLNKRLPSDLAVVSATVVDESFHSRFCAMDRFYRYRIQTGVRDPHRTRFAHWYGRPLDIPAMQIGAGALTGEHDFLAFTEELEPHVINTRRELFSFRVRQVRDEVWLDVVGTAFLRGMMRRMAGALLEVGRGYRDVAEVSKLLHPEERMGVQLPVVLPANGLCLMQVRYGRFPKDNRTTTIEPLPTT</sequence>
<dbReference type="GO" id="GO:0003723">
    <property type="term" value="F:RNA binding"/>
    <property type="evidence" value="ECO:0007669"/>
    <property type="project" value="InterPro"/>
</dbReference>
<reference evidence="9 10" key="1">
    <citation type="journal article" date="2014" name="PLoS ONE">
        <title>The first complete genome sequence of the class fimbriimonadia in the phylum armatimonadetes.</title>
        <authorList>
            <person name="Hu Z.Y."/>
            <person name="Wang Y.Z."/>
            <person name="Im W.T."/>
            <person name="Wang S.Y."/>
            <person name="Zhao G.P."/>
            <person name="Zheng H.J."/>
            <person name="Quan Z.X."/>
        </authorList>
    </citation>
    <scope>NUCLEOTIDE SEQUENCE [LARGE SCALE GENOMIC DNA]</scope>
    <source>
        <strain evidence="9">Gsoil 348</strain>
    </source>
</reference>
<evidence type="ECO:0000256" key="3">
    <source>
        <dbReference type="ARBA" id="ARBA00023235"/>
    </source>
</evidence>
<dbReference type="Proteomes" id="UP000027982">
    <property type="component" value="Chromosome"/>
</dbReference>
<comment type="subunit">
    <text evidence="4">Homodimer.</text>
</comment>
<dbReference type="eggNOG" id="COG0101">
    <property type="taxonomic scope" value="Bacteria"/>
</dbReference>
<dbReference type="InterPro" id="IPR020094">
    <property type="entry name" value="TruA/RsuA/RluB/E/F_N"/>
</dbReference>
<dbReference type="Pfam" id="PF01416">
    <property type="entry name" value="PseudoU_synth_1"/>
    <property type="match status" value="2"/>
</dbReference>
<keyword evidence="10" id="KW-1185">Reference proteome</keyword>
<dbReference type="HOGENOM" id="CLU_014673_0_1_0"/>
<dbReference type="Gene3D" id="3.30.70.580">
    <property type="entry name" value="Pseudouridine synthase I, catalytic domain, N-terminal subdomain"/>
    <property type="match status" value="1"/>
</dbReference>
<feature type="active site" description="Nucleophile" evidence="4 5">
    <location>
        <position position="51"/>
    </location>
</feature>
<evidence type="ECO:0000313" key="10">
    <source>
        <dbReference type="Proteomes" id="UP000027982"/>
    </source>
</evidence>
<feature type="binding site" evidence="4 6">
    <location>
        <position position="109"/>
    </location>
    <ligand>
        <name>substrate</name>
    </ligand>
</feature>
<dbReference type="GO" id="GO:0160147">
    <property type="term" value="F:tRNA pseudouridine(38-40) synthase activity"/>
    <property type="evidence" value="ECO:0007669"/>
    <property type="project" value="UniProtKB-EC"/>
</dbReference>
<evidence type="ECO:0000256" key="5">
    <source>
        <dbReference type="PIRSR" id="PIRSR001430-1"/>
    </source>
</evidence>
<organism evidence="9 10">
    <name type="scientific">Fimbriimonas ginsengisoli Gsoil 348</name>
    <dbReference type="NCBI Taxonomy" id="661478"/>
    <lineage>
        <taxon>Bacteria</taxon>
        <taxon>Bacillati</taxon>
        <taxon>Armatimonadota</taxon>
        <taxon>Fimbriimonadia</taxon>
        <taxon>Fimbriimonadales</taxon>
        <taxon>Fimbriimonadaceae</taxon>
        <taxon>Fimbriimonas</taxon>
    </lineage>
</organism>
<name>A0A068NK74_FIMGI</name>
<dbReference type="KEGG" id="fgi:OP10G_0610"/>
<comment type="catalytic activity">
    <reaction evidence="4 7">
        <text>uridine(38/39/40) in tRNA = pseudouridine(38/39/40) in tRNA</text>
        <dbReference type="Rhea" id="RHEA:22376"/>
        <dbReference type="Rhea" id="RHEA-COMP:10085"/>
        <dbReference type="Rhea" id="RHEA-COMP:10087"/>
        <dbReference type="ChEBI" id="CHEBI:65314"/>
        <dbReference type="ChEBI" id="CHEBI:65315"/>
        <dbReference type="EC" id="5.4.99.12"/>
    </reaction>
</comment>
<dbReference type="NCBIfam" id="TIGR00071">
    <property type="entry name" value="hisT_truA"/>
    <property type="match status" value="1"/>
</dbReference>
<dbReference type="PIRSF" id="PIRSF001430">
    <property type="entry name" value="tRNA_psdUrid_synth"/>
    <property type="match status" value="1"/>
</dbReference>
<dbReference type="InterPro" id="IPR020103">
    <property type="entry name" value="PsdUridine_synth_cat_dom_sf"/>
</dbReference>
<dbReference type="Gene3D" id="3.30.70.660">
    <property type="entry name" value="Pseudouridine synthase I, catalytic domain, C-terminal subdomain"/>
    <property type="match status" value="1"/>
</dbReference>
<evidence type="ECO:0000313" key="9">
    <source>
        <dbReference type="EMBL" id="AIE83978.1"/>
    </source>
</evidence>
<evidence type="ECO:0000256" key="4">
    <source>
        <dbReference type="HAMAP-Rule" id="MF_00171"/>
    </source>
</evidence>
<dbReference type="AlphaFoldDB" id="A0A068NK74"/>
<feature type="domain" description="Pseudouridine synthase I TruA alpha/beta" evidence="8">
    <location>
        <begin position="7"/>
        <end position="102"/>
    </location>
</feature>
<dbReference type="PANTHER" id="PTHR11142:SF0">
    <property type="entry name" value="TRNA PSEUDOURIDINE SYNTHASE-LIKE 1"/>
    <property type="match status" value="1"/>
</dbReference>
<dbReference type="STRING" id="661478.OP10G_0610"/>
<protein>
    <recommendedName>
        <fullName evidence="4">tRNA pseudouridine synthase A</fullName>
        <ecNumber evidence="4">5.4.99.12</ecNumber>
    </recommendedName>
    <alternativeName>
        <fullName evidence="4">tRNA pseudouridine(38-40) synthase</fullName>
    </alternativeName>
    <alternativeName>
        <fullName evidence="4">tRNA pseudouridylate synthase I</fullName>
    </alternativeName>
    <alternativeName>
        <fullName evidence="4">tRNA-uridine isomerase I</fullName>
    </alternativeName>
</protein>
<dbReference type="HAMAP" id="MF_00171">
    <property type="entry name" value="TruA"/>
    <property type="match status" value="1"/>
</dbReference>
<evidence type="ECO:0000256" key="1">
    <source>
        <dbReference type="ARBA" id="ARBA00009375"/>
    </source>
</evidence>
<comment type="caution">
    <text evidence="4">Lacks conserved residue(s) required for the propagation of feature annotation.</text>
</comment>